<gene>
    <name evidence="2" type="ORF">WOLCODRAFT_64878</name>
</gene>
<feature type="region of interest" description="Disordered" evidence="1">
    <location>
        <begin position="1"/>
        <end position="23"/>
    </location>
</feature>
<dbReference type="Gene3D" id="3.40.640.10">
    <property type="entry name" value="Type I PLP-dependent aspartate aminotransferase-like (Major domain)"/>
    <property type="match status" value="1"/>
</dbReference>
<dbReference type="OrthoDB" id="2161780at2759"/>
<dbReference type="OMA" id="YRIRNDA"/>
<name>A0A2H3J890_WOLCO</name>
<dbReference type="STRING" id="742152.A0A2H3J890"/>
<dbReference type="InterPro" id="IPR015421">
    <property type="entry name" value="PyrdxlP-dep_Trfase_major"/>
</dbReference>
<evidence type="ECO:0000313" key="2">
    <source>
        <dbReference type="EMBL" id="PCH38472.1"/>
    </source>
</evidence>
<keyword evidence="3" id="KW-1185">Reference proteome</keyword>
<proteinExistence type="predicted"/>
<organism evidence="2 3">
    <name type="scientific">Wolfiporia cocos (strain MD-104)</name>
    <name type="common">Brown rot fungus</name>
    <dbReference type="NCBI Taxonomy" id="742152"/>
    <lineage>
        <taxon>Eukaryota</taxon>
        <taxon>Fungi</taxon>
        <taxon>Dikarya</taxon>
        <taxon>Basidiomycota</taxon>
        <taxon>Agaricomycotina</taxon>
        <taxon>Agaricomycetes</taxon>
        <taxon>Polyporales</taxon>
        <taxon>Phaeolaceae</taxon>
        <taxon>Wolfiporia</taxon>
    </lineage>
</organism>
<feature type="compositionally biased region" description="Basic residues" evidence="1">
    <location>
        <begin position="1"/>
        <end position="11"/>
    </location>
</feature>
<dbReference type="Proteomes" id="UP000218811">
    <property type="component" value="Unassembled WGS sequence"/>
</dbReference>
<dbReference type="InterPro" id="IPR015424">
    <property type="entry name" value="PyrdxlP-dep_Trfase"/>
</dbReference>
<reference evidence="2 3" key="1">
    <citation type="journal article" date="2012" name="Science">
        <title>The Paleozoic origin of enzymatic lignin decomposition reconstructed from 31 fungal genomes.</title>
        <authorList>
            <person name="Floudas D."/>
            <person name="Binder M."/>
            <person name="Riley R."/>
            <person name="Barry K."/>
            <person name="Blanchette R.A."/>
            <person name="Henrissat B."/>
            <person name="Martinez A.T."/>
            <person name="Otillar R."/>
            <person name="Spatafora J.W."/>
            <person name="Yadav J.S."/>
            <person name="Aerts A."/>
            <person name="Benoit I."/>
            <person name="Boyd A."/>
            <person name="Carlson A."/>
            <person name="Copeland A."/>
            <person name="Coutinho P.M."/>
            <person name="de Vries R.P."/>
            <person name="Ferreira P."/>
            <person name="Findley K."/>
            <person name="Foster B."/>
            <person name="Gaskell J."/>
            <person name="Glotzer D."/>
            <person name="Gorecki P."/>
            <person name="Heitman J."/>
            <person name="Hesse C."/>
            <person name="Hori C."/>
            <person name="Igarashi K."/>
            <person name="Jurgens J.A."/>
            <person name="Kallen N."/>
            <person name="Kersten P."/>
            <person name="Kohler A."/>
            <person name="Kuees U."/>
            <person name="Kumar T.K.A."/>
            <person name="Kuo A."/>
            <person name="LaButti K."/>
            <person name="Larrondo L.F."/>
            <person name="Lindquist E."/>
            <person name="Ling A."/>
            <person name="Lombard V."/>
            <person name="Lucas S."/>
            <person name="Lundell T."/>
            <person name="Martin R."/>
            <person name="McLaughlin D.J."/>
            <person name="Morgenstern I."/>
            <person name="Morin E."/>
            <person name="Murat C."/>
            <person name="Nagy L.G."/>
            <person name="Nolan M."/>
            <person name="Ohm R.A."/>
            <person name="Patyshakuliyeva A."/>
            <person name="Rokas A."/>
            <person name="Ruiz-Duenas F.J."/>
            <person name="Sabat G."/>
            <person name="Salamov A."/>
            <person name="Samejima M."/>
            <person name="Schmutz J."/>
            <person name="Slot J.C."/>
            <person name="St John F."/>
            <person name="Stenlid J."/>
            <person name="Sun H."/>
            <person name="Sun S."/>
            <person name="Syed K."/>
            <person name="Tsang A."/>
            <person name="Wiebenga A."/>
            <person name="Young D."/>
            <person name="Pisabarro A."/>
            <person name="Eastwood D.C."/>
            <person name="Martin F."/>
            <person name="Cullen D."/>
            <person name="Grigoriev I.V."/>
            <person name="Hibbett D.S."/>
        </authorList>
    </citation>
    <scope>NUCLEOTIDE SEQUENCE [LARGE SCALE GENOMIC DNA]</scope>
    <source>
        <strain evidence="2 3">MD-104</strain>
    </source>
</reference>
<dbReference type="EMBL" id="KB467942">
    <property type="protein sequence ID" value="PCH38472.1"/>
    <property type="molecule type" value="Genomic_DNA"/>
</dbReference>
<dbReference type="SUPFAM" id="SSF53383">
    <property type="entry name" value="PLP-dependent transferases"/>
    <property type="match status" value="1"/>
</dbReference>
<accession>A0A2H3J890</accession>
<evidence type="ECO:0000313" key="3">
    <source>
        <dbReference type="Proteomes" id="UP000218811"/>
    </source>
</evidence>
<dbReference type="AlphaFoldDB" id="A0A2H3J890"/>
<sequence length="212" mass="24026">MVGIRFRRNTRNKPAQSQRDSYEAATETHQALSAWFLGPKAENSALLKEHLTGIVDRIARARNDYFPQDPAFITAKTQSSEPYKHELDDLQRYIMLITDLLSRYSVPTFSPRYAGHMCFDNAMPATLGYLAAMLHNPNNVAVEASPLTSYVEYCVGQQLCKMLGYRIRNDAAEDGCHDESQYKGWGHITCDGSVANLESMWCVQYFPTQNID</sequence>
<evidence type="ECO:0000256" key="1">
    <source>
        <dbReference type="SAM" id="MobiDB-lite"/>
    </source>
</evidence>
<protein>
    <submittedName>
        <fullName evidence="2">Uncharacterized protein</fullName>
    </submittedName>
</protein>